<dbReference type="CDD" id="cd01301">
    <property type="entry name" value="rDP_like"/>
    <property type="match status" value="1"/>
</dbReference>
<dbReference type="EMBL" id="DQ378286">
    <property type="protein sequence ID" value="ABD64798.1"/>
    <property type="molecule type" value="Genomic_DNA"/>
</dbReference>
<dbReference type="Gene3D" id="3.20.20.140">
    <property type="entry name" value="Metal-dependent hydrolases"/>
    <property type="match status" value="1"/>
</dbReference>
<dbReference type="GO" id="GO:0006508">
    <property type="term" value="P:proteolysis"/>
    <property type="evidence" value="ECO:0007669"/>
    <property type="project" value="UniProtKB-KW"/>
</dbReference>
<keyword evidence="3" id="KW-0812">Transmembrane</keyword>
<organism evidence="4">
    <name type="scientific">Drosophila virilis</name>
    <name type="common">Fruit fly</name>
    <dbReference type="NCBI Taxonomy" id="7244"/>
    <lineage>
        <taxon>Eukaryota</taxon>
        <taxon>Metazoa</taxon>
        <taxon>Ecdysozoa</taxon>
        <taxon>Arthropoda</taxon>
        <taxon>Hexapoda</taxon>
        <taxon>Insecta</taxon>
        <taxon>Pterygota</taxon>
        <taxon>Neoptera</taxon>
        <taxon>Endopterygota</taxon>
        <taxon>Diptera</taxon>
        <taxon>Brachycera</taxon>
        <taxon>Muscomorpha</taxon>
        <taxon>Ephydroidea</taxon>
        <taxon>Drosophilidae</taxon>
        <taxon>Drosophila</taxon>
    </lineage>
</organism>
<feature type="compositionally biased region" description="Polar residues" evidence="2">
    <location>
        <begin position="25"/>
        <end position="39"/>
    </location>
</feature>
<keyword evidence="1" id="KW-0224">Dipeptidase</keyword>
<sequence>MGINKTLQTTGFGGLPDVTEHSNIRRTLSRQNSISNSDSGGEIASIQKSKGFGSAMTGGVVVGSDIAGIALETKSPTSLATEAAATAGGSGKAKGKTTRKARNSSGAAHKTRRGSWMVALTLVSAICLLAIAATLAYQHFLMSPSRNSHAQRLRIVRRILREVPLVDGHNNFAWNVRKYAHSSLELVHLSHDLDHKSMWARPTWAQTDMERLKQGLVGVQRPYELKTILFIFFCFGFHCRSAYVPCEAQGLDAVQLALEQIDIVRRLSDMYARDTVLATSSQEIVATHRRGLLASLIGIEGGHTIGSSLGVLRSFYSLGARYLSLTHRCDVSWAGSSASPLEQGLSPFGKAIVREMNRLGMMIDLSHSSDATARDVLQVTRAPVIFSHSAARQLCNSTRNVPDDILRLVAENGGLIMLSFDPEDVACGRQARLQDVIEHIKYVRAIAGIQHIGLGAGYDGIEMPPMGLEDVSKYPELLAALLEDHNWSEEDVAMLAGRNFLRIMETVETVRDYWKRAAIQPIEQTEPQPKTQCTYMSS</sequence>
<comment type="subcellular location">
    <subcellularLocation>
        <location evidence="1">Membrane</location>
        <topology evidence="1">Lipid-anchor</topology>
        <topology evidence="1">GPI-anchor</topology>
    </subcellularLocation>
</comment>
<dbReference type="PROSITE" id="PS51365">
    <property type="entry name" value="RENAL_DIPEPTIDASE_2"/>
    <property type="match status" value="1"/>
</dbReference>
<feature type="compositionally biased region" description="Basic residues" evidence="2">
    <location>
        <begin position="93"/>
        <end position="102"/>
    </location>
</feature>
<dbReference type="OrthoDB" id="445695at2759"/>
<keyword evidence="1" id="KW-0645">Protease</keyword>
<dbReference type="GO" id="GO:0098552">
    <property type="term" value="C:side of membrane"/>
    <property type="evidence" value="ECO:0007669"/>
    <property type="project" value="UniProtKB-KW"/>
</dbReference>
<comment type="subunit">
    <text evidence="1">Homodimer; disulfide-linked.</text>
</comment>
<accession>Q20C87</accession>
<feature type="transmembrane region" description="Helical" evidence="3">
    <location>
        <begin position="116"/>
        <end position="137"/>
    </location>
</feature>
<proteinExistence type="inferred from homology"/>
<feature type="compositionally biased region" description="Polar residues" evidence="2">
    <location>
        <begin position="1"/>
        <end position="10"/>
    </location>
</feature>
<keyword evidence="1" id="KW-1015">Disulfide bond</keyword>
<dbReference type="InterPro" id="IPR032466">
    <property type="entry name" value="Metal_Hydrolase"/>
</dbReference>
<reference evidence="4" key="1">
    <citation type="journal article" date="2006" name="Genome Biol.">
        <title>Comparison of dot chromosome sequences from D. melanogaster and D. virilis reveals an enrichment of DNA transposon sequences in heterochromatic domains.</title>
        <authorList>
            <person name="Slawson E.E."/>
            <person name="Shaffer C.D."/>
            <person name="Malone C.D."/>
            <person name="Leung W."/>
            <person name="Kellmann E."/>
            <person name="Shevchek R.B."/>
            <person name="Craig C.A."/>
            <person name="Bloom S.M."/>
            <person name="Bogenpohl J.II."/>
            <person name="Dee J."/>
            <person name="Morimoto E.T."/>
            <person name="Myoung J."/>
            <person name="Nett A.S."/>
            <person name="Ozsolak F."/>
            <person name="Tittiger M.E."/>
            <person name="Zeug A."/>
            <person name="Pardue M.L."/>
            <person name="Buhler J."/>
            <person name="Mardis E.R."/>
            <person name="Elgin S.C."/>
        </authorList>
    </citation>
    <scope>NUCLEOTIDE SEQUENCE</scope>
    <source>
        <strain evidence="4">Tucson 15010-1001.10</strain>
    </source>
</reference>
<comment type="catalytic activity">
    <reaction evidence="1">
        <text>an L-aminoacyl-L-amino acid + H2O = 2 an L-alpha-amino acid</text>
        <dbReference type="Rhea" id="RHEA:48940"/>
        <dbReference type="ChEBI" id="CHEBI:15377"/>
        <dbReference type="ChEBI" id="CHEBI:59869"/>
        <dbReference type="ChEBI" id="CHEBI:77460"/>
        <dbReference type="EC" id="3.4.13.19"/>
    </reaction>
</comment>
<comment type="similarity">
    <text evidence="1">Belongs to the metallo-dependent hydrolases superfamily. Peptidase M19 family.</text>
</comment>
<evidence type="ECO:0000256" key="1">
    <source>
        <dbReference type="RuleBase" id="RU341113"/>
    </source>
</evidence>
<keyword evidence="1" id="KW-0336">GPI-anchor</keyword>
<dbReference type="InterPro" id="IPR008257">
    <property type="entry name" value="Pept_M19"/>
</dbReference>
<dbReference type="MEROPS" id="M19.A01"/>
<feature type="region of interest" description="Disordered" evidence="2">
    <location>
        <begin position="82"/>
        <end position="108"/>
    </location>
</feature>
<gene>
    <name evidence="4" type="primary">Dvir\CG5917</name>
    <name evidence="4" type="ORF">EDV_Mg0005</name>
</gene>
<evidence type="ECO:0000313" key="4">
    <source>
        <dbReference type="EMBL" id="ABD64798.1"/>
    </source>
</evidence>
<dbReference type="EC" id="3.4.13.19" evidence="1"/>
<keyword evidence="1" id="KW-0325">Glycoprotein</keyword>
<comment type="cofactor">
    <cofactor evidence="1">
        <name>Zn(2+)</name>
        <dbReference type="ChEBI" id="CHEBI:29105"/>
    </cofactor>
</comment>
<dbReference type="SUPFAM" id="SSF51556">
    <property type="entry name" value="Metallo-dependent hydrolases"/>
    <property type="match status" value="1"/>
</dbReference>
<keyword evidence="1" id="KW-0482">Metalloprotease</keyword>
<keyword evidence="3" id="KW-1133">Transmembrane helix</keyword>
<dbReference type="PANTHER" id="PTHR10443">
    <property type="entry name" value="MICROSOMAL DIPEPTIDASE"/>
    <property type="match status" value="1"/>
</dbReference>
<dbReference type="PANTHER" id="PTHR10443:SF12">
    <property type="entry name" value="DIPEPTIDASE"/>
    <property type="match status" value="1"/>
</dbReference>
<keyword evidence="1" id="KW-0378">Hydrolase</keyword>
<keyword evidence="3" id="KW-0472">Membrane</keyword>
<feature type="region of interest" description="Disordered" evidence="2">
    <location>
        <begin position="1"/>
        <end position="42"/>
    </location>
</feature>
<dbReference type="Pfam" id="PF01244">
    <property type="entry name" value="Peptidase_M19"/>
    <property type="match status" value="1"/>
</dbReference>
<keyword evidence="1" id="KW-0479">Metal-binding</keyword>
<evidence type="ECO:0000256" key="2">
    <source>
        <dbReference type="SAM" id="MobiDB-lite"/>
    </source>
</evidence>
<dbReference type="GO" id="GO:0046872">
    <property type="term" value="F:metal ion binding"/>
    <property type="evidence" value="ECO:0007669"/>
    <property type="project" value="UniProtKB-UniRule"/>
</dbReference>
<protein>
    <recommendedName>
        <fullName evidence="1">Dipeptidase</fullName>
        <ecNumber evidence="1">3.4.13.19</ecNumber>
    </recommendedName>
</protein>
<name>Q20C87_DROVI</name>
<keyword evidence="1" id="KW-0449">Lipoprotein</keyword>
<dbReference type="AlphaFoldDB" id="Q20C87"/>
<evidence type="ECO:0000256" key="3">
    <source>
        <dbReference type="SAM" id="Phobius"/>
    </source>
</evidence>
<keyword evidence="1" id="KW-0862">Zinc</keyword>
<dbReference type="GO" id="GO:0070573">
    <property type="term" value="F:metallodipeptidase activity"/>
    <property type="evidence" value="ECO:0007669"/>
    <property type="project" value="InterPro"/>
</dbReference>